<protein>
    <submittedName>
        <fullName evidence="2">Uncharacterized protein</fullName>
    </submittedName>
</protein>
<feature type="compositionally biased region" description="Basic and acidic residues" evidence="1">
    <location>
        <begin position="21"/>
        <end position="33"/>
    </location>
</feature>
<gene>
    <name evidence="2" type="ORF">AYBTSS11_LOCUS5683</name>
</gene>
<evidence type="ECO:0000256" key="1">
    <source>
        <dbReference type="SAM" id="MobiDB-lite"/>
    </source>
</evidence>
<organism evidence="2 3">
    <name type="scientific">Sphenostylis stenocarpa</name>
    <dbReference type="NCBI Taxonomy" id="92480"/>
    <lineage>
        <taxon>Eukaryota</taxon>
        <taxon>Viridiplantae</taxon>
        <taxon>Streptophyta</taxon>
        <taxon>Embryophyta</taxon>
        <taxon>Tracheophyta</taxon>
        <taxon>Spermatophyta</taxon>
        <taxon>Magnoliopsida</taxon>
        <taxon>eudicotyledons</taxon>
        <taxon>Gunneridae</taxon>
        <taxon>Pentapetalae</taxon>
        <taxon>rosids</taxon>
        <taxon>fabids</taxon>
        <taxon>Fabales</taxon>
        <taxon>Fabaceae</taxon>
        <taxon>Papilionoideae</taxon>
        <taxon>50 kb inversion clade</taxon>
        <taxon>NPAAA clade</taxon>
        <taxon>indigoferoid/millettioid clade</taxon>
        <taxon>Phaseoleae</taxon>
        <taxon>Sphenostylis</taxon>
    </lineage>
</organism>
<dbReference type="AlphaFoldDB" id="A0AA86S3M7"/>
<feature type="region of interest" description="Disordered" evidence="1">
    <location>
        <begin position="1"/>
        <end position="46"/>
    </location>
</feature>
<dbReference type="Gramene" id="rna-AYBTSS11_LOCUS5683">
    <property type="protein sequence ID" value="CAJ1932204.1"/>
    <property type="gene ID" value="gene-AYBTSS11_LOCUS5683"/>
</dbReference>
<name>A0AA86S3M7_9FABA</name>
<dbReference type="EMBL" id="OY731399">
    <property type="protein sequence ID" value="CAJ1932204.1"/>
    <property type="molecule type" value="Genomic_DNA"/>
</dbReference>
<accession>A0AA86S3M7</accession>
<reference evidence="2" key="1">
    <citation type="submission" date="2023-10" db="EMBL/GenBank/DDBJ databases">
        <authorList>
            <person name="Domelevo Entfellner J.-B."/>
        </authorList>
    </citation>
    <scope>NUCLEOTIDE SEQUENCE</scope>
</reference>
<evidence type="ECO:0000313" key="2">
    <source>
        <dbReference type="EMBL" id="CAJ1932204.1"/>
    </source>
</evidence>
<sequence>MKPDMIKELENINKEKKKKKKDETISEIEREENLENNLPSQNELESDEHLGWEKFLKISFGGVEKDKGEAFSLPSSNYHNLFRTQMQKIRKEQLLDD</sequence>
<evidence type="ECO:0000313" key="3">
    <source>
        <dbReference type="Proteomes" id="UP001189624"/>
    </source>
</evidence>
<dbReference type="Proteomes" id="UP001189624">
    <property type="component" value="Chromosome 2"/>
</dbReference>
<keyword evidence="3" id="KW-1185">Reference proteome</keyword>
<feature type="compositionally biased region" description="Basic and acidic residues" evidence="1">
    <location>
        <begin position="1"/>
        <end position="14"/>
    </location>
</feature>
<proteinExistence type="predicted"/>